<reference evidence="2 3" key="1">
    <citation type="submission" date="2024-06" db="EMBL/GenBank/DDBJ databases">
        <title>Genomic Encyclopedia of Type Strains, Phase IV (KMG-IV): sequencing the most valuable type-strain genomes for metagenomic binning, comparative biology and taxonomic classification.</title>
        <authorList>
            <person name="Goeker M."/>
        </authorList>
    </citation>
    <scope>NUCLEOTIDE SEQUENCE [LARGE SCALE GENOMIC DNA]</scope>
    <source>
        <strain evidence="2 3">DSM 21331</strain>
    </source>
</reference>
<gene>
    <name evidence="2" type="ORF">ABID43_003035</name>
</gene>
<comment type="caution">
    <text evidence="2">The sequence shown here is derived from an EMBL/GenBank/DDBJ whole genome shotgun (WGS) entry which is preliminary data.</text>
</comment>
<accession>A0ABV2L9I1</accession>
<dbReference type="Pfam" id="PF24390">
    <property type="entry name" value="PRTase-CE"/>
    <property type="match status" value="1"/>
</dbReference>
<sequence length="304" mass="34677">MPSKTSHAFLAEKCESFVDFGLWPLVSEVDPHSWLSNFEPSELDHALALLDSFMFYPEHLTRQLFSAAFQKLSSGLHIPGESFTATKLKWNAFCQNLVVTYVTGEEPNPTDSGYKFARMTRQLLGIPEEEIFHPQDAIRELHSNPSKHLLFVDDFVGSGNQFIDTWRRRYNLNGNYVSFSSLIRTNSTTAYYTPAICTERGERTIYQYCGRSVMLSYGNLIPRRNSAVCIDSIVWPKSMITSGPKFIETVSRRAGIPDDRGAVDDWRGFHELGLTIAFAHSTPDATLPIFYWEKNGWRPLVRRS</sequence>
<organism evidence="2 3">
    <name type="scientific">Methylobacterium goesingense</name>
    <dbReference type="NCBI Taxonomy" id="243690"/>
    <lineage>
        <taxon>Bacteria</taxon>
        <taxon>Pseudomonadati</taxon>
        <taxon>Pseudomonadota</taxon>
        <taxon>Alphaproteobacteria</taxon>
        <taxon>Hyphomicrobiales</taxon>
        <taxon>Methylobacteriaceae</taxon>
        <taxon>Methylobacterium</taxon>
    </lineage>
</organism>
<dbReference type="InterPro" id="IPR056920">
    <property type="entry name" value="PRTase-CE"/>
</dbReference>
<evidence type="ECO:0000313" key="3">
    <source>
        <dbReference type="Proteomes" id="UP001549145"/>
    </source>
</evidence>
<evidence type="ECO:0000313" key="2">
    <source>
        <dbReference type="EMBL" id="MET3693485.1"/>
    </source>
</evidence>
<protein>
    <recommendedName>
        <fullName evidence="1">PRTase-CE domain-containing protein</fullName>
    </recommendedName>
</protein>
<feature type="domain" description="PRTase-CE" evidence="1">
    <location>
        <begin position="32"/>
        <end position="303"/>
    </location>
</feature>
<proteinExistence type="predicted"/>
<dbReference type="RefSeq" id="WP_238280679.1">
    <property type="nucleotide sequence ID" value="NZ_BPQL01000095.1"/>
</dbReference>
<keyword evidence="3" id="KW-1185">Reference proteome</keyword>
<evidence type="ECO:0000259" key="1">
    <source>
        <dbReference type="Pfam" id="PF24390"/>
    </source>
</evidence>
<dbReference type="EMBL" id="JBEPMM010000008">
    <property type="protein sequence ID" value="MET3693485.1"/>
    <property type="molecule type" value="Genomic_DNA"/>
</dbReference>
<dbReference type="Proteomes" id="UP001549145">
    <property type="component" value="Unassembled WGS sequence"/>
</dbReference>
<name>A0ABV2L9I1_9HYPH</name>